<evidence type="ECO:0000256" key="1">
    <source>
        <dbReference type="SAM" id="Coils"/>
    </source>
</evidence>
<feature type="region of interest" description="Disordered" evidence="2">
    <location>
        <begin position="363"/>
        <end position="421"/>
    </location>
</feature>
<feature type="coiled-coil region" evidence="1">
    <location>
        <begin position="182"/>
        <end position="213"/>
    </location>
</feature>
<gene>
    <name evidence="3" type="ORF">BN1204_061490</name>
</gene>
<feature type="compositionally biased region" description="Basic and acidic residues" evidence="2">
    <location>
        <begin position="498"/>
        <end position="510"/>
    </location>
</feature>
<proteinExistence type="predicted"/>
<dbReference type="AlphaFoldDB" id="A0A0F7UN76"/>
<feature type="region of interest" description="Disordered" evidence="2">
    <location>
        <begin position="491"/>
        <end position="510"/>
    </location>
</feature>
<sequence length="1116" mass="123010">MSGSPRRNRLSGADPGVFSKQGTVSDVVRTNDGGKFAPGISPLRSFRALDRGSRMLQVHAPVLASARYEKDGRLPPLSFRSPPPRLEYRRGDSDSGSETLSLPPLNSPTSSSASRRPPPTGVLTAHRGSCETAERLRRLGIDPDTARRLQTFSPEQVEADPGGGHVHGVLWPEGTSEGGPKKESTLQELQDEIERCRIANEEMKRAVNDERERYVTTIRDLKLLCLVQDDAEVARAQSRLRQYHGLRHSLAENSLPGSASTESDRFVLDQIATLNAELDLALAEKQAQKQKRSLNGLRGQPSLEDDRCRAASLQRAGGQGVFPERRCCAGLRQELLLSVTALQQENQRLYEENVQIRRTLAAHGKASGTGQNPAGARVGEPSPAVRPPLVPRAPERVPSVPKLSDGYPLKSRRPPRGRACMSKWSKLLRGRDGGDWMLSETKVRRFLEHETSARSSSFSQADLAKSILAVYRNTEEKLKYYRSRNRVLQARLAKQRSRGSDARRRQDGKEADVGDEAFSLEWKVGTLEAEISRLKHVLELSTGTCLSLATIHKFFLEQKTILQKQLEGEQEDIEALEDECSTMKEMRLMCFAEEDETADAAAENLSCLVGEAGEASHRTRRATGLPSNADAVEEAFLAAYEGVMNAVEALKTRHAQTTARLAQIQTGLISVEQDLKLRDKEQRSQIEKHMQDLNDAAAEYDGVGAGWNSLKPCYVRQTVGPGSADREAQTDNSGIASRRHLYTGDFAVSDSTSAPVTVSIINEEDIVVKLMLDDMEFPPCLYTAIAAIKFPEGSRTGESTSGAEKAGQAASRSKGEATHQSENARRETRRNVMKRRRLADETDGKLIANMLEVEYARGTPCLILKDQQEPAATSQDSRPLTSYVEDCLYNDKLSFCHALLVYGTPLLLLMIQCAKRRYGMLFFHLCMYNSLSGWVKYVSLPSKEICRRFGHSGDRQLLEALGGLKRGGKVSEAATVNQIIRLFKGCFASDAKTAATSPSASPTSRPFEPEVILLCGSLTLGEKSEILKEQQIHAAKLRQTNRKSKHLEAQRSPLTLDASRSGASMQDASAARSASVIGLSNSLSGEEKPDEASVFLQLKICIDWDCYLDVSCEFEQ</sequence>
<feature type="coiled-coil region" evidence="1">
    <location>
        <begin position="332"/>
        <end position="359"/>
    </location>
</feature>
<feature type="compositionally biased region" description="Low complexity" evidence="2">
    <location>
        <begin position="99"/>
        <end position="115"/>
    </location>
</feature>
<dbReference type="EMBL" id="LN714487">
    <property type="protein sequence ID" value="CEL70466.1"/>
    <property type="molecule type" value="Genomic_DNA"/>
</dbReference>
<feature type="region of interest" description="Disordered" evidence="2">
    <location>
        <begin position="1"/>
        <end position="43"/>
    </location>
</feature>
<feature type="region of interest" description="Disordered" evidence="2">
    <location>
        <begin position="793"/>
        <end position="835"/>
    </location>
</feature>
<name>A0A0F7UN76_NEOCL</name>
<evidence type="ECO:0000313" key="3">
    <source>
        <dbReference type="EMBL" id="CEL70466.1"/>
    </source>
</evidence>
<feature type="coiled-coil region" evidence="1">
    <location>
        <begin position="271"/>
        <end position="300"/>
    </location>
</feature>
<keyword evidence="1" id="KW-0175">Coiled coil</keyword>
<organism evidence="3">
    <name type="scientific">Neospora caninum (strain Liverpool)</name>
    <dbReference type="NCBI Taxonomy" id="572307"/>
    <lineage>
        <taxon>Eukaryota</taxon>
        <taxon>Sar</taxon>
        <taxon>Alveolata</taxon>
        <taxon>Apicomplexa</taxon>
        <taxon>Conoidasida</taxon>
        <taxon>Coccidia</taxon>
        <taxon>Eucoccidiorida</taxon>
        <taxon>Eimeriorina</taxon>
        <taxon>Sarcocystidae</taxon>
        <taxon>Neospora</taxon>
    </lineage>
</organism>
<reference evidence="3" key="1">
    <citation type="journal article" date="2015" name="PLoS ONE">
        <title>Comprehensive Evaluation of Toxoplasma gondii VEG and Neospora caninum LIV Genomes with Tachyzoite Stage Transcriptome and Proteome Defines Novel Transcript Features.</title>
        <authorList>
            <person name="Ramaprasad A."/>
            <person name="Mourier T."/>
            <person name="Naeem R."/>
            <person name="Malas T.B."/>
            <person name="Moussa E."/>
            <person name="Panigrahi A."/>
            <person name="Vermont S.J."/>
            <person name="Otto T.D."/>
            <person name="Wastling J."/>
            <person name="Pain A."/>
        </authorList>
    </citation>
    <scope>NUCLEOTIDE SEQUENCE</scope>
    <source>
        <strain evidence="3">Liverpool</strain>
    </source>
</reference>
<feature type="region of interest" description="Disordered" evidence="2">
    <location>
        <begin position="72"/>
        <end position="127"/>
    </location>
</feature>
<feature type="coiled-coil region" evidence="1">
    <location>
        <begin position="559"/>
        <end position="586"/>
    </location>
</feature>
<feature type="region of interest" description="Disordered" evidence="2">
    <location>
        <begin position="1038"/>
        <end position="1062"/>
    </location>
</feature>
<accession>A0A0F7UN76</accession>
<evidence type="ECO:0000256" key="2">
    <source>
        <dbReference type="SAM" id="MobiDB-lite"/>
    </source>
</evidence>
<protein>
    <submittedName>
        <fullName evidence="3">Uncharacterized protein</fullName>
    </submittedName>
</protein>
<feature type="compositionally biased region" description="Basic and acidic residues" evidence="2">
    <location>
        <begin position="813"/>
        <end position="830"/>
    </location>
</feature>